<evidence type="ECO:0000259" key="5">
    <source>
        <dbReference type="Pfam" id="PF00849"/>
    </source>
</evidence>
<dbReference type="Proteomes" id="UP000005384">
    <property type="component" value="Unassembled WGS sequence"/>
</dbReference>
<protein>
    <recommendedName>
        <fullName evidence="3">RNA pseudouridylate synthase</fullName>
    </recommendedName>
    <alternativeName>
        <fullName evidence="4">RNA-uridine isomerase</fullName>
    </alternativeName>
</protein>
<evidence type="ECO:0000256" key="2">
    <source>
        <dbReference type="ARBA" id="ARBA00010876"/>
    </source>
</evidence>
<dbReference type="InterPro" id="IPR020103">
    <property type="entry name" value="PsdUridine_synth_cat_dom_sf"/>
</dbReference>
<dbReference type="PANTHER" id="PTHR21600:SF87">
    <property type="entry name" value="RNA PSEUDOURIDYLATE SYNTHASE DOMAIN-CONTAINING PROTEIN 1"/>
    <property type="match status" value="1"/>
</dbReference>
<evidence type="ECO:0000256" key="4">
    <source>
        <dbReference type="ARBA" id="ARBA00033164"/>
    </source>
</evidence>
<evidence type="ECO:0000256" key="1">
    <source>
        <dbReference type="ARBA" id="ARBA00000073"/>
    </source>
</evidence>
<comment type="caution">
    <text evidence="6">The sequence shown here is derived from an EMBL/GenBank/DDBJ whole genome shotgun (WGS) entry which is preliminary data.</text>
</comment>
<accession>G5IAQ3</accession>
<dbReference type="RefSeq" id="WP_006778564.1">
    <property type="nucleotide sequence ID" value="NZ_CP040506.1"/>
</dbReference>
<dbReference type="GO" id="GO:0000455">
    <property type="term" value="P:enzyme-directed rRNA pseudouridine synthesis"/>
    <property type="evidence" value="ECO:0007669"/>
    <property type="project" value="TreeGrafter"/>
</dbReference>
<sequence>MLTVLYEDRDIIVVEKPVGMESQVSGGFAPDMVSEIKKHINRLCPTGQEPYVGVIHRLDKPVGGVMVYAKTKKAAAALSKQVQANEMHKKYNAVVCGKPVDNVGNFVDYLLKDNSKNMSKLVEKGITGAKRAELSYIVRGILENDPILPPAGKPDVDNSEDSASTPLTLVEVDLHTGRHHQIRVQFAGHGTPLWGDNRYNPIFNTNSSGKRYNIALFASQLTFRHPETGKSMTFTAEPKGEIFQYFLKSST</sequence>
<dbReference type="PANTHER" id="PTHR21600">
    <property type="entry name" value="MITOCHONDRIAL RNA PSEUDOURIDINE SYNTHASE"/>
    <property type="match status" value="1"/>
</dbReference>
<evidence type="ECO:0000256" key="3">
    <source>
        <dbReference type="ARBA" id="ARBA00031870"/>
    </source>
</evidence>
<dbReference type="PATRIC" id="fig|742737.3.peg.579"/>
<dbReference type="GO" id="GO:0003723">
    <property type="term" value="F:RNA binding"/>
    <property type="evidence" value="ECO:0007669"/>
    <property type="project" value="InterPro"/>
</dbReference>
<dbReference type="Gene3D" id="3.30.2350.10">
    <property type="entry name" value="Pseudouridine synthase"/>
    <property type="match status" value="1"/>
</dbReference>
<comment type="similarity">
    <text evidence="2">Belongs to the pseudouridine synthase RluA family.</text>
</comment>
<evidence type="ECO:0000313" key="7">
    <source>
        <dbReference type="Proteomes" id="UP000005384"/>
    </source>
</evidence>
<name>G5IAQ3_9FIRM</name>
<keyword evidence="7" id="KW-1185">Reference proteome</keyword>
<dbReference type="EMBL" id="ADLN01000003">
    <property type="protein sequence ID" value="EHI61398.1"/>
    <property type="molecule type" value="Genomic_DNA"/>
</dbReference>
<dbReference type="InterPro" id="IPR006145">
    <property type="entry name" value="PsdUridine_synth_RsuA/RluA"/>
</dbReference>
<gene>
    <name evidence="6" type="ORF">HMPREF9473_00580</name>
</gene>
<evidence type="ECO:0000313" key="6">
    <source>
        <dbReference type="EMBL" id="EHI61398.1"/>
    </source>
</evidence>
<dbReference type="OrthoDB" id="9773999at2"/>
<dbReference type="InterPro" id="IPR050188">
    <property type="entry name" value="RluA_PseudoU_synthase"/>
</dbReference>
<dbReference type="SUPFAM" id="SSF55120">
    <property type="entry name" value="Pseudouridine synthase"/>
    <property type="match status" value="1"/>
</dbReference>
<dbReference type="GO" id="GO:0140098">
    <property type="term" value="F:catalytic activity, acting on RNA"/>
    <property type="evidence" value="ECO:0007669"/>
    <property type="project" value="UniProtKB-ARBA"/>
</dbReference>
<organism evidence="6 7">
    <name type="scientific">Hungatella hathewayi WAL-18680</name>
    <dbReference type="NCBI Taxonomy" id="742737"/>
    <lineage>
        <taxon>Bacteria</taxon>
        <taxon>Bacillati</taxon>
        <taxon>Bacillota</taxon>
        <taxon>Clostridia</taxon>
        <taxon>Lachnospirales</taxon>
        <taxon>Lachnospiraceae</taxon>
        <taxon>Hungatella</taxon>
    </lineage>
</organism>
<feature type="domain" description="Pseudouridine synthase RsuA/RluA-like" evidence="5">
    <location>
        <begin position="10"/>
        <end position="187"/>
    </location>
</feature>
<dbReference type="HOGENOM" id="CLU_016902_11_2_9"/>
<comment type="catalytic activity">
    <reaction evidence="1">
        <text>a uridine in RNA = a pseudouridine in RNA</text>
        <dbReference type="Rhea" id="RHEA:48348"/>
        <dbReference type="Rhea" id="RHEA-COMP:12068"/>
        <dbReference type="Rhea" id="RHEA-COMP:12069"/>
        <dbReference type="ChEBI" id="CHEBI:65314"/>
        <dbReference type="ChEBI" id="CHEBI:65315"/>
    </reaction>
</comment>
<reference evidence="6 7" key="1">
    <citation type="submission" date="2011-08" db="EMBL/GenBank/DDBJ databases">
        <title>The Genome Sequence of Clostridium hathewayi WAL-18680.</title>
        <authorList>
            <consortium name="The Broad Institute Genome Sequencing Platform"/>
            <person name="Earl A."/>
            <person name="Ward D."/>
            <person name="Feldgarden M."/>
            <person name="Gevers D."/>
            <person name="Finegold S.M."/>
            <person name="Summanen P.H."/>
            <person name="Molitoris D.R."/>
            <person name="Song M."/>
            <person name="Daigneault M."/>
            <person name="Allen-Vercoe E."/>
            <person name="Young S.K."/>
            <person name="Zeng Q."/>
            <person name="Gargeya S."/>
            <person name="Fitzgerald M."/>
            <person name="Haas B."/>
            <person name="Abouelleil A."/>
            <person name="Alvarado L."/>
            <person name="Arachchi H.M."/>
            <person name="Berlin A."/>
            <person name="Brown A."/>
            <person name="Chapman S.B."/>
            <person name="Chen Z."/>
            <person name="Dunbar C."/>
            <person name="Freedman E."/>
            <person name="Gearin G."/>
            <person name="Gellesch M."/>
            <person name="Goldberg J."/>
            <person name="Griggs A."/>
            <person name="Gujja S."/>
            <person name="Heiman D."/>
            <person name="Howarth C."/>
            <person name="Larson L."/>
            <person name="Lui A."/>
            <person name="MacDonald P.J.P."/>
            <person name="Montmayeur A."/>
            <person name="Murphy C."/>
            <person name="Neiman D."/>
            <person name="Pearson M."/>
            <person name="Priest M."/>
            <person name="Roberts A."/>
            <person name="Saif S."/>
            <person name="Shea T."/>
            <person name="Shenoy N."/>
            <person name="Sisk P."/>
            <person name="Stolte C."/>
            <person name="Sykes S."/>
            <person name="Wortman J."/>
            <person name="Nusbaum C."/>
            <person name="Birren B."/>
        </authorList>
    </citation>
    <scope>NUCLEOTIDE SEQUENCE [LARGE SCALE GENOMIC DNA]</scope>
    <source>
        <strain evidence="6 7">WAL-18680</strain>
    </source>
</reference>
<dbReference type="Pfam" id="PF00849">
    <property type="entry name" value="PseudoU_synth_2"/>
    <property type="match status" value="1"/>
</dbReference>
<proteinExistence type="inferred from homology"/>
<dbReference type="AlphaFoldDB" id="G5IAQ3"/>
<dbReference type="CDD" id="cd02869">
    <property type="entry name" value="PseudoU_synth_RluA_like"/>
    <property type="match status" value="1"/>
</dbReference>
<dbReference type="GO" id="GO:0009982">
    <property type="term" value="F:pseudouridine synthase activity"/>
    <property type="evidence" value="ECO:0007669"/>
    <property type="project" value="InterPro"/>
</dbReference>